<organism evidence="6 7">
    <name type="scientific">Piscinibacter aquaticus</name>
    <dbReference type="NCBI Taxonomy" id="392597"/>
    <lineage>
        <taxon>Bacteria</taxon>
        <taxon>Pseudomonadati</taxon>
        <taxon>Pseudomonadota</taxon>
        <taxon>Betaproteobacteria</taxon>
        <taxon>Burkholderiales</taxon>
        <taxon>Sphaerotilaceae</taxon>
        <taxon>Piscinibacter</taxon>
    </lineage>
</organism>
<gene>
    <name evidence="6" type="ORF">FSC37_12535</name>
</gene>
<keyword evidence="7" id="KW-1185">Reference proteome</keyword>
<keyword evidence="3" id="KW-0808">Transferase</keyword>
<dbReference type="InterPro" id="IPR002060">
    <property type="entry name" value="Squ/phyt_synthse"/>
</dbReference>
<comment type="cofactor">
    <cofactor evidence="5">
        <name>ATP</name>
        <dbReference type="ChEBI" id="CHEBI:30616"/>
    </cofactor>
</comment>
<evidence type="ECO:0000256" key="2">
    <source>
        <dbReference type="ARBA" id="ARBA00006251"/>
    </source>
</evidence>
<dbReference type="PANTHER" id="PTHR31480">
    <property type="entry name" value="BIFUNCTIONAL LYCOPENE CYCLASE/PHYTOENE SYNTHASE"/>
    <property type="match status" value="1"/>
</dbReference>
<evidence type="ECO:0000256" key="5">
    <source>
        <dbReference type="ARBA" id="ARBA00053028"/>
    </source>
</evidence>
<dbReference type="GO" id="GO:0004311">
    <property type="term" value="F:geranylgeranyl diphosphate synthase activity"/>
    <property type="evidence" value="ECO:0007669"/>
    <property type="project" value="InterPro"/>
</dbReference>
<dbReference type="SFLD" id="SFLDS00005">
    <property type="entry name" value="Isoprenoid_Synthase_Type_I"/>
    <property type="match status" value="1"/>
</dbReference>
<dbReference type="InterPro" id="IPR044843">
    <property type="entry name" value="Trans_IPPS_bact-type"/>
</dbReference>
<name>A0A5C6U3Z5_9BURK</name>
<proteinExistence type="inferred from homology"/>
<dbReference type="AlphaFoldDB" id="A0A5C6U3Z5"/>
<dbReference type="SFLD" id="SFLDG01018">
    <property type="entry name" value="Squalene/Phytoene_Synthase_Lik"/>
    <property type="match status" value="1"/>
</dbReference>
<dbReference type="Pfam" id="PF00494">
    <property type="entry name" value="SQS_PSY"/>
    <property type="match status" value="1"/>
</dbReference>
<dbReference type="FunFam" id="1.10.600.10:FF:000020">
    <property type="entry name" value="Phytoene synthase"/>
    <property type="match status" value="1"/>
</dbReference>
<dbReference type="Proteomes" id="UP000321832">
    <property type="component" value="Unassembled WGS sequence"/>
</dbReference>
<protein>
    <submittedName>
        <fullName evidence="6">Phytoene/squalene synthase family protein</fullName>
    </submittedName>
</protein>
<comment type="caution">
    <text evidence="6">The sequence shown here is derived from an EMBL/GenBank/DDBJ whole genome shotgun (WGS) entry which is preliminary data.</text>
</comment>
<evidence type="ECO:0000256" key="4">
    <source>
        <dbReference type="ARBA" id="ARBA00022746"/>
    </source>
</evidence>
<sequence>MSSSTPELPASRPALPAYDLQVCRALMRGGSKTFFAASLLLPARVRAPASALYAFCRLADDEIDLGADPARAMRGLEDRLDDIYDGRPQAIDADRALAAVVHRFAIPRALLDALLDGFLWDSQGRHYETLEDVQAYGARVAGTVGAMMALVMGTRDGAALARACELGVAMQLTNIARDVGEDARNGRLYLPRRWLREAGIDPDAWLAAPAFDDRIAGIVQRLLEVADDLYRRSEAGICALPRDCRPAICAARLVYAEIGRQLERQGLDSIGQRAVVSRQRKLALIARATAAAWGPSGGKRPQPSALPAVQYLVDACHAAPPALPAFDEPIGRVGRVIEIFERQMVSQRTAR</sequence>
<evidence type="ECO:0000313" key="7">
    <source>
        <dbReference type="Proteomes" id="UP000321832"/>
    </source>
</evidence>
<dbReference type="GO" id="GO:0051996">
    <property type="term" value="F:squalene synthase [NAD(P)H] activity"/>
    <property type="evidence" value="ECO:0007669"/>
    <property type="project" value="InterPro"/>
</dbReference>
<evidence type="ECO:0000256" key="3">
    <source>
        <dbReference type="ARBA" id="ARBA00022679"/>
    </source>
</evidence>
<comment type="similarity">
    <text evidence="2">Belongs to the phytoene/squalene synthase family.</text>
</comment>
<dbReference type="Gene3D" id="1.10.600.10">
    <property type="entry name" value="Farnesyl Diphosphate Synthase"/>
    <property type="match status" value="1"/>
</dbReference>
<dbReference type="InterPro" id="IPR008949">
    <property type="entry name" value="Isoprenoid_synthase_dom_sf"/>
</dbReference>
<dbReference type="InterPro" id="IPR019845">
    <property type="entry name" value="Squalene/phytoene_synthase_CS"/>
</dbReference>
<dbReference type="CDD" id="cd00683">
    <property type="entry name" value="Trans_IPPS_HH"/>
    <property type="match status" value="1"/>
</dbReference>
<comment type="pathway">
    <text evidence="1">Carotenoid biosynthesis; phytoene biosynthesis.</text>
</comment>
<dbReference type="InterPro" id="IPR033904">
    <property type="entry name" value="Trans_IPPS_HH"/>
</dbReference>
<dbReference type="SUPFAM" id="SSF48576">
    <property type="entry name" value="Terpenoid synthases"/>
    <property type="match status" value="1"/>
</dbReference>
<evidence type="ECO:0000256" key="1">
    <source>
        <dbReference type="ARBA" id="ARBA00004684"/>
    </source>
</evidence>
<dbReference type="GO" id="GO:0016117">
    <property type="term" value="P:carotenoid biosynthetic process"/>
    <property type="evidence" value="ECO:0007669"/>
    <property type="project" value="UniProtKB-KW"/>
</dbReference>
<dbReference type="PROSITE" id="PS01045">
    <property type="entry name" value="SQUALEN_PHYTOEN_SYN_2"/>
    <property type="match status" value="1"/>
</dbReference>
<reference evidence="6 7" key="1">
    <citation type="submission" date="2019-08" db="EMBL/GenBank/DDBJ databases">
        <authorList>
            <person name="Khan S.A."/>
            <person name="Jeon C.O."/>
            <person name="Jeong S.E."/>
        </authorList>
    </citation>
    <scope>NUCLEOTIDE SEQUENCE [LARGE SCALE GENOMIC DNA]</scope>
    <source>
        <strain evidence="7">IMCC1728</strain>
    </source>
</reference>
<dbReference type="SFLD" id="SFLDG01212">
    <property type="entry name" value="Phytoene_synthase_like"/>
    <property type="match status" value="1"/>
</dbReference>
<evidence type="ECO:0000313" key="6">
    <source>
        <dbReference type="EMBL" id="TXC66378.1"/>
    </source>
</evidence>
<accession>A0A5C6U3Z5</accession>
<dbReference type="EMBL" id="VOPW01000001">
    <property type="protein sequence ID" value="TXC66378.1"/>
    <property type="molecule type" value="Genomic_DNA"/>
</dbReference>
<keyword evidence="4" id="KW-0125">Carotenoid biosynthesis</keyword>